<comment type="subcellular location">
    <subcellularLocation>
        <location evidence="2">Cell membrane</location>
        <topology evidence="2">Multi-pass membrane protein</topology>
    </subcellularLocation>
</comment>
<feature type="domain" description="Response regulatory" evidence="20">
    <location>
        <begin position="1029"/>
        <end position="1148"/>
    </location>
</feature>
<evidence type="ECO:0000259" key="19">
    <source>
        <dbReference type="PROSITE" id="PS50109"/>
    </source>
</evidence>
<evidence type="ECO:0000256" key="16">
    <source>
        <dbReference type="PROSITE-ProRule" id="PRU00110"/>
    </source>
</evidence>
<dbReference type="PANTHER" id="PTHR45339">
    <property type="entry name" value="HYBRID SIGNAL TRANSDUCTION HISTIDINE KINASE J"/>
    <property type="match status" value="1"/>
</dbReference>
<evidence type="ECO:0000256" key="18">
    <source>
        <dbReference type="SAM" id="Phobius"/>
    </source>
</evidence>
<evidence type="ECO:0000256" key="7">
    <source>
        <dbReference type="ARBA" id="ARBA00022692"/>
    </source>
</evidence>
<feature type="modified residue" description="4-aspartylphosphate" evidence="17">
    <location>
        <position position="1078"/>
    </location>
</feature>
<dbReference type="InterPro" id="IPR011006">
    <property type="entry name" value="CheY-like_superfamily"/>
</dbReference>
<dbReference type="PROSITE" id="PS50112">
    <property type="entry name" value="PAS"/>
    <property type="match status" value="1"/>
</dbReference>
<reference evidence="24" key="1">
    <citation type="submission" date="2016-02" db="EMBL/GenBank/DDBJ databases">
        <authorList>
            <person name="Rodrigo-Torres Lidia"/>
            <person name="Arahal R.David."/>
        </authorList>
    </citation>
    <scope>NUCLEOTIDE SEQUENCE [LARGE SCALE GENOMIC DNA]</scope>
    <source>
        <strain evidence="24">CECT 8713</strain>
    </source>
</reference>
<dbReference type="SUPFAM" id="SSF55785">
    <property type="entry name" value="PYP-like sensor domain (PAS domain)"/>
    <property type="match status" value="1"/>
</dbReference>
<dbReference type="GO" id="GO:0000155">
    <property type="term" value="F:phosphorelay sensor kinase activity"/>
    <property type="evidence" value="ECO:0007669"/>
    <property type="project" value="InterPro"/>
</dbReference>
<evidence type="ECO:0000259" key="21">
    <source>
        <dbReference type="PROSITE" id="PS50112"/>
    </source>
</evidence>
<evidence type="ECO:0000313" key="24">
    <source>
        <dbReference type="Proteomes" id="UP000073601"/>
    </source>
</evidence>
<dbReference type="SUPFAM" id="SSF52172">
    <property type="entry name" value="CheY-like"/>
    <property type="match status" value="1"/>
</dbReference>
<feature type="modified residue" description="Phosphohistidine" evidence="16">
    <location>
        <position position="1244"/>
    </location>
</feature>
<dbReference type="GO" id="GO:0005524">
    <property type="term" value="F:ATP binding"/>
    <property type="evidence" value="ECO:0007669"/>
    <property type="project" value="UniProtKB-KW"/>
</dbReference>
<dbReference type="PROSITE" id="PS50110">
    <property type="entry name" value="RESPONSE_REGULATORY"/>
    <property type="match status" value="1"/>
</dbReference>
<evidence type="ECO:0000256" key="6">
    <source>
        <dbReference type="ARBA" id="ARBA00022679"/>
    </source>
</evidence>
<dbReference type="Gene3D" id="3.30.450.20">
    <property type="entry name" value="PAS domain"/>
    <property type="match status" value="1"/>
</dbReference>
<dbReference type="Gene3D" id="3.40.50.2300">
    <property type="match status" value="1"/>
</dbReference>
<evidence type="ECO:0000256" key="11">
    <source>
        <dbReference type="ARBA" id="ARBA00022989"/>
    </source>
</evidence>
<dbReference type="InterPro" id="IPR003594">
    <property type="entry name" value="HATPase_dom"/>
</dbReference>
<dbReference type="SUPFAM" id="SSF47226">
    <property type="entry name" value="Histidine-containing phosphotransfer domain, HPT domain"/>
    <property type="match status" value="1"/>
</dbReference>
<feature type="transmembrane region" description="Helical" evidence="18">
    <location>
        <begin position="309"/>
        <end position="326"/>
    </location>
</feature>
<evidence type="ECO:0000256" key="10">
    <source>
        <dbReference type="ARBA" id="ARBA00022840"/>
    </source>
</evidence>
<dbReference type="EC" id="2.7.13.3" evidence="3"/>
<evidence type="ECO:0000259" key="20">
    <source>
        <dbReference type="PROSITE" id="PS50110"/>
    </source>
</evidence>
<dbReference type="InterPro" id="IPR001789">
    <property type="entry name" value="Sig_transdc_resp-reg_receiver"/>
</dbReference>
<evidence type="ECO:0000256" key="3">
    <source>
        <dbReference type="ARBA" id="ARBA00012438"/>
    </source>
</evidence>
<proteinExistence type="predicted"/>
<dbReference type="Pfam" id="PF00512">
    <property type="entry name" value="HisKA"/>
    <property type="match status" value="1"/>
</dbReference>
<dbReference type="Pfam" id="PF01627">
    <property type="entry name" value="Hpt"/>
    <property type="match status" value="1"/>
</dbReference>
<evidence type="ECO:0000256" key="15">
    <source>
        <dbReference type="ARBA" id="ARBA00068150"/>
    </source>
</evidence>
<dbReference type="PROSITE" id="PS50894">
    <property type="entry name" value="HPT"/>
    <property type="match status" value="1"/>
</dbReference>
<dbReference type="CDD" id="cd16922">
    <property type="entry name" value="HATPase_EvgS-ArcB-TorS-like"/>
    <property type="match status" value="1"/>
</dbReference>
<dbReference type="Gene3D" id="1.10.287.130">
    <property type="match status" value="1"/>
</dbReference>
<evidence type="ECO:0000259" key="22">
    <source>
        <dbReference type="PROSITE" id="PS50894"/>
    </source>
</evidence>
<evidence type="ECO:0000256" key="13">
    <source>
        <dbReference type="ARBA" id="ARBA00023136"/>
    </source>
</evidence>
<evidence type="ECO:0000256" key="17">
    <source>
        <dbReference type="PROSITE-ProRule" id="PRU00169"/>
    </source>
</evidence>
<dbReference type="InterPro" id="IPR036097">
    <property type="entry name" value="HisK_dim/P_sf"/>
</dbReference>
<feature type="domain" description="PAS" evidence="21">
    <location>
        <begin position="338"/>
        <end position="407"/>
    </location>
</feature>
<dbReference type="FunFam" id="1.10.287.130:FF:000002">
    <property type="entry name" value="Two-component osmosensing histidine kinase"/>
    <property type="match status" value="1"/>
</dbReference>
<dbReference type="Pfam" id="PF00072">
    <property type="entry name" value="Response_reg"/>
    <property type="match status" value="1"/>
</dbReference>
<dbReference type="InterPro" id="IPR000014">
    <property type="entry name" value="PAS"/>
</dbReference>
<dbReference type="InterPro" id="IPR004358">
    <property type="entry name" value="Sig_transdc_His_kin-like_C"/>
</dbReference>
<keyword evidence="4" id="KW-1003">Cell membrane</keyword>
<evidence type="ECO:0000256" key="12">
    <source>
        <dbReference type="ARBA" id="ARBA00023012"/>
    </source>
</evidence>
<dbReference type="InterPro" id="IPR036890">
    <property type="entry name" value="HATPase_C_sf"/>
</dbReference>
<keyword evidence="10" id="KW-0067">ATP-binding</keyword>
<dbReference type="Pfam" id="PF02518">
    <property type="entry name" value="HATPase_c"/>
    <property type="match status" value="1"/>
</dbReference>
<dbReference type="SMART" id="SM00091">
    <property type="entry name" value="PAS"/>
    <property type="match status" value="1"/>
</dbReference>
<dbReference type="PROSITE" id="PS50109">
    <property type="entry name" value="HIS_KIN"/>
    <property type="match status" value="1"/>
</dbReference>
<dbReference type="PRINTS" id="PR00344">
    <property type="entry name" value="BCTRLSENSOR"/>
</dbReference>
<dbReference type="RefSeq" id="WP_062707333.1">
    <property type="nucleotide sequence ID" value="NZ_CAWRCI010000010.1"/>
</dbReference>
<dbReference type="InterPro" id="IPR035965">
    <property type="entry name" value="PAS-like_dom_sf"/>
</dbReference>
<dbReference type="SUPFAM" id="SSF55874">
    <property type="entry name" value="ATPase domain of HSP90 chaperone/DNA topoisomerase II/histidine kinase"/>
    <property type="match status" value="1"/>
</dbReference>
<keyword evidence="24" id="KW-1185">Reference proteome</keyword>
<keyword evidence="5 17" id="KW-0597">Phosphoprotein</keyword>
<accession>A0A128F196</accession>
<evidence type="ECO:0000313" key="23">
    <source>
        <dbReference type="EMBL" id="CZF80573.1"/>
    </source>
</evidence>
<dbReference type="GO" id="GO:0005886">
    <property type="term" value="C:plasma membrane"/>
    <property type="evidence" value="ECO:0007669"/>
    <property type="project" value="UniProtKB-SubCell"/>
</dbReference>
<evidence type="ECO:0000256" key="2">
    <source>
        <dbReference type="ARBA" id="ARBA00004651"/>
    </source>
</evidence>
<evidence type="ECO:0000256" key="5">
    <source>
        <dbReference type="ARBA" id="ARBA00022553"/>
    </source>
</evidence>
<keyword evidence="6 23" id="KW-0808">Transferase</keyword>
<protein>
    <recommendedName>
        <fullName evidence="15">Sensory/regulatory protein RpfC</fullName>
        <ecNumber evidence="3">2.7.13.3</ecNumber>
    </recommendedName>
</protein>
<dbReference type="SMART" id="SM00448">
    <property type="entry name" value="REC"/>
    <property type="match status" value="1"/>
</dbReference>
<keyword evidence="12" id="KW-0902">Two-component regulatory system</keyword>
<keyword evidence="13 18" id="KW-0472">Membrane</keyword>
<organism evidence="23 24">
    <name type="scientific">Grimontia marina</name>
    <dbReference type="NCBI Taxonomy" id="646534"/>
    <lineage>
        <taxon>Bacteria</taxon>
        <taxon>Pseudomonadati</taxon>
        <taxon>Pseudomonadota</taxon>
        <taxon>Gammaproteobacteria</taxon>
        <taxon>Vibrionales</taxon>
        <taxon>Vibrionaceae</taxon>
        <taxon>Grimontia</taxon>
    </lineage>
</organism>
<keyword evidence="8" id="KW-0547">Nucleotide-binding</keyword>
<dbReference type="OrthoDB" id="9789238at2"/>
<dbReference type="Gene3D" id="1.20.120.160">
    <property type="entry name" value="HPT domain"/>
    <property type="match status" value="1"/>
</dbReference>
<keyword evidence="7 18" id="KW-0812">Transmembrane</keyword>
<dbReference type="InterPro" id="IPR036641">
    <property type="entry name" value="HPT_dom_sf"/>
</dbReference>
<dbReference type="InterPro" id="IPR008207">
    <property type="entry name" value="Sig_transdc_His_kin_Hpt_dom"/>
</dbReference>
<dbReference type="PANTHER" id="PTHR45339:SF1">
    <property type="entry name" value="HYBRID SIGNAL TRANSDUCTION HISTIDINE KINASE J"/>
    <property type="match status" value="1"/>
</dbReference>
<dbReference type="FunFam" id="3.30.565.10:FF:000010">
    <property type="entry name" value="Sensor histidine kinase RcsC"/>
    <property type="match status" value="1"/>
</dbReference>
<feature type="domain" description="HPt" evidence="22">
    <location>
        <begin position="1205"/>
        <end position="1297"/>
    </location>
</feature>
<evidence type="ECO:0000256" key="9">
    <source>
        <dbReference type="ARBA" id="ARBA00022777"/>
    </source>
</evidence>
<comment type="subunit">
    <text evidence="14">At low DSF concentrations, interacts with RpfF.</text>
</comment>
<dbReference type="SMART" id="SM00387">
    <property type="entry name" value="HATPase_c"/>
    <property type="match status" value="1"/>
</dbReference>
<name>A0A128F196_9GAMM</name>
<keyword evidence="9 23" id="KW-0418">Kinase</keyword>
<keyword evidence="11 18" id="KW-1133">Transmembrane helix</keyword>
<evidence type="ECO:0000256" key="14">
    <source>
        <dbReference type="ARBA" id="ARBA00064003"/>
    </source>
</evidence>
<dbReference type="InterPro" id="IPR005467">
    <property type="entry name" value="His_kinase_dom"/>
</dbReference>
<feature type="domain" description="Histidine kinase" evidence="19">
    <location>
        <begin position="646"/>
        <end position="866"/>
    </location>
</feature>
<evidence type="ECO:0000256" key="1">
    <source>
        <dbReference type="ARBA" id="ARBA00000085"/>
    </source>
</evidence>
<evidence type="ECO:0000256" key="4">
    <source>
        <dbReference type="ARBA" id="ARBA00022475"/>
    </source>
</evidence>
<dbReference type="InterPro" id="IPR003661">
    <property type="entry name" value="HisK_dim/P_dom"/>
</dbReference>
<sequence>MANNFRLASQESRYTLAQLFLSGGAVVIILLLSFLWFYRSIYQDTQEKLSYFLTTEISNLSSSVDDWYHHRERELGIIATDNQLIQALDIGGAFNGEALTNAGEVTKILDLYRESFSLDEVTLFSPEGEILLELAYEFSDVAVNIYPNIIPMVKRQTLFISPPHLSDDEKPLTEIIMALAFFNGSSHTDPVVLVATRKSSDFDKLFFSQETIPSRIAFAINDNGQIIAPTKNRLLLPDTIETVNRIRKTPSDLLYRSDKSIRLNAEGFQGHLPDPSIGVWQWYQELPIGLVIEFDANSALSAVTYTRNYLSVTFFVVTGAFILFLMKHANSLLRIGFTKQYLESILKNYADGVIVLDSRGNVMTVNHRASTLVDLPNVPEKGTPLNTLSTDINQQLIRTIEQVYQNSLVSEEASKIFHGGDNDSLFLRLVGNKQRIGDRDYVVMNVRDITQRTLMEAKLSRSNALYSVFNSVQDMYMTTGNSERSFKKALVVLATFTDSKLVAMLSIKGGVQKLLFKHQVNNLKQEFKELPLPLLPFAESAIRLKRTAYSSPHQGVLNDDCDFFEHYAFLPLVTMGEEVGIIVLAGRDNPYTGEIVDWIAPVVKSICSMLYSDRQTQLNREVNEALVRAKDDAEQANEAKSNFLAMMSHEIRTPINGIMGMSEVLSHTQLSNEQRQYNDTIAVSASALLDIINDVLDLSKIEAGKMTVRQEIFCIHELIENVTNIVAPRVKDNVSFTTFTDPNLPCSIMSDFSKLRQILVNLAGNAAKFTNSGYVDVSITQLRRNGSDCELAIKVADTGIGIEPAQLDKVFENFSQIDNSSRRRYQGTGLGLPICRKFADLLGGDIQAKSAIGHGSTFSARFTVKVPDTSREQMPSHTSLLQGMKTLLISRSVTQVSNLYKYFTLLGLCVTIARDENAASAALQSNQFDVTLLDHTISLEKLKASMLLQGNSHTVLYLADIRGVLIQNTEVISASISAPFNIESIYEILSTVIKLDAKGLSRKQIFRQMTHNEETSRNVGNSLYVKGLSVLIAEDHPVNQELINTVLTKLGCKTTLADNGSIAFERFMSNRYDMIFMDCQMPVMDGFETTRKIRQLEIENNLPEVPIIAMTANAMSGDREKCLNAGMTEYIAKPFKQHDLIVLMNSFLTEPEPCSESSSSTTVSPSLATTAASSAVKTQTQQAEVESETLEPFDLSTLKENTGDDPELIGMLIDRYLSAQESDIKELVKAWESERYVDVKKIAHKMKGAALMVGAVDFSTDCKALEQYNFDGGNRPEELYEKLQRSSIQLCERMSASKP</sequence>
<gene>
    <name evidence="23" type="primary">barA_4</name>
    <name evidence="23" type="ORF">GMA8713_01504</name>
</gene>
<comment type="catalytic activity">
    <reaction evidence="1">
        <text>ATP + protein L-histidine = ADP + protein N-phospho-L-histidine.</text>
        <dbReference type="EC" id="2.7.13.3"/>
    </reaction>
</comment>
<dbReference type="EMBL" id="FIZY01000010">
    <property type="protein sequence ID" value="CZF80573.1"/>
    <property type="molecule type" value="Genomic_DNA"/>
</dbReference>
<dbReference type="Gene3D" id="3.30.565.10">
    <property type="entry name" value="Histidine kinase-like ATPase, C-terminal domain"/>
    <property type="match status" value="1"/>
</dbReference>
<dbReference type="CDD" id="cd00082">
    <property type="entry name" value="HisKA"/>
    <property type="match status" value="1"/>
</dbReference>
<dbReference type="CDD" id="cd17546">
    <property type="entry name" value="REC_hyHK_CKI1_RcsC-like"/>
    <property type="match status" value="1"/>
</dbReference>
<evidence type="ECO:0000256" key="8">
    <source>
        <dbReference type="ARBA" id="ARBA00022741"/>
    </source>
</evidence>
<feature type="transmembrane region" description="Helical" evidence="18">
    <location>
        <begin position="16"/>
        <end position="38"/>
    </location>
</feature>
<dbReference type="SUPFAM" id="SSF47384">
    <property type="entry name" value="Homodimeric domain of signal transducing histidine kinase"/>
    <property type="match status" value="1"/>
</dbReference>
<dbReference type="Proteomes" id="UP000073601">
    <property type="component" value="Unassembled WGS sequence"/>
</dbReference>
<dbReference type="SMART" id="SM00388">
    <property type="entry name" value="HisKA"/>
    <property type="match status" value="1"/>
</dbReference>